<protein>
    <submittedName>
        <fullName evidence="1">Uncharacterized protein</fullName>
    </submittedName>
</protein>
<dbReference type="EMBL" id="BMZO01000001">
    <property type="protein sequence ID" value="GHC61660.1"/>
    <property type="molecule type" value="Genomic_DNA"/>
</dbReference>
<evidence type="ECO:0000313" key="1">
    <source>
        <dbReference type="EMBL" id="GHC61660.1"/>
    </source>
</evidence>
<name>A0A8J3DFL9_9HYPH</name>
<reference evidence="1" key="1">
    <citation type="journal article" date="2014" name="Int. J. Syst. Evol. Microbiol.">
        <title>Complete genome sequence of Corynebacterium casei LMG S-19264T (=DSM 44701T), isolated from a smear-ripened cheese.</title>
        <authorList>
            <consortium name="US DOE Joint Genome Institute (JGI-PGF)"/>
            <person name="Walter F."/>
            <person name="Albersmeier A."/>
            <person name="Kalinowski J."/>
            <person name="Ruckert C."/>
        </authorList>
    </citation>
    <scope>NUCLEOTIDE SEQUENCE</scope>
    <source>
        <strain evidence="1">KCTC 42097</strain>
    </source>
</reference>
<proteinExistence type="predicted"/>
<comment type="caution">
    <text evidence="1">The sequence shown here is derived from an EMBL/GenBank/DDBJ whole genome shotgun (WGS) entry which is preliminary data.</text>
</comment>
<sequence length="226" mass="24638">MRNISSENQAALSQRLLVARDFLWLVARDAAGAPFQYGFWSGVGDVSAPMLNPDTGLAVTRNFEGSGTLIQVSDIIATSSISTQNVTVEMSQILPEVENIVRGYDLQQARVEVYRGLFSTETRQLAALALCRFVGFVDSVDIHTPEEGGEGSITLTCVSHTQEMSRSNPDTRSDASQRLRNASDNFFQDVATVGETEFFWGRKSGKIASVKAAPPTPTNLQKTVSR</sequence>
<evidence type="ECO:0000313" key="2">
    <source>
        <dbReference type="Proteomes" id="UP000641137"/>
    </source>
</evidence>
<accession>A0A8J3DFL9</accession>
<dbReference type="Proteomes" id="UP000641137">
    <property type="component" value="Unassembled WGS sequence"/>
</dbReference>
<keyword evidence="2" id="KW-1185">Reference proteome</keyword>
<organism evidence="1 2">
    <name type="scientific">Limoniibacter endophyticus</name>
    <dbReference type="NCBI Taxonomy" id="1565040"/>
    <lineage>
        <taxon>Bacteria</taxon>
        <taxon>Pseudomonadati</taxon>
        <taxon>Pseudomonadota</taxon>
        <taxon>Alphaproteobacteria</taxon>
        <taxon>Hyphomicrobiales</taxon>
        <taxon>Bartonellaceae</taxon>
        <taxon>Limoniibacter</taxon>
    </lineage>
</organism>
<gene>
    <name evidence="1" type="ORF">GCM10010136_02340</name>
</gene>
<dbReference type="AlphaFoldDB" id="A0A8J3DFL9"/>
<dbReference type="RefSeq" id="WP_189486982.1">
    <property type="nucleotide sequence ID" value="NZ_BMZO01000001.1"/>
</dbReference>
<reference evidence="1" key="2">
    <citation type="submission" date="2020-09" db="EMBL/GenBank/DDBJ databases">
        <authorList>
            <person name="Sun Q."/>
            <person name="Kim S."/>
        </authorList>
    </citation>
    <scope>NUCLEOTIDE SEQUENCE</scope>
    <source>
        <strain evidence="1">KCTC 42097</strain>
    </source>
</reference>